<evidence type="ECO:0000256" key="1">
    <source>
        <dbReference type="ARBA" id="ARBA00022723"/>
    </source>
</evidence>
<comment type="caution">
    <text evidence="7">The sequence shown here is derived from an EMBL/GenBank/DDBJ whole genome shotgun (WGS) entry which is preliminary data.</text>
</comment>
<dbReference type="GO" id="GO:0008270">
    <property type="term" value="F:zinc ion binding"/>
    <property type="evidence" value="ECO:0007669"/>
    <property type="project" value="UniProtKB-KW"/>
</dbReference>
<sequence length="466" mass="50769">MTLTHNDLLFSPTRDGVPSSDDNFTANDLVAAQDALETEAREVLGETGNQCTYDLGYIKQPLYACLTCLNNCAVCAACSVACHGDHDLVELFNRRDFQCECGTRRMGAGSFCSLSPRTDAPISEGNRHDKNFRNEFCICGRLYDPATETDSMYQCIVCEDWLHHECLLGSHSDLNDAPLGPDDFDQIICDGCVKTNRHGVRSMVLERYAGRKGTGVMVIGGEGGREVLGRAILEDDDQEVTIEMEAAATAAPADATSTTTEKRKADSPKLEGDLEPAPKKLRTDNASTSKLSSSTPSILPSTASVLPTPSAESSQPPAVSAPPSAAGECKAPLPFAPGEVSPLMKLESEGRKLNVYLEEGWMMRWCRCSKCAPSFYDLPYFLEEEEVYEPPEDPDAQKSTLELGMEALARMPREQAIEGAMAFQGLSERLKAYLRPLAATGTTITKEIIDEFFEREKEARGQAGAD</sequence>
<dbReference type="CDD" id="cd19677">
    <property type="entry name" value="UBR-box_UBR7"/>
    <property type="match status" value="1"/>
</dbReference>
<proteinExistence type="predicted"/>
<keyword evidence="2" id="KW-0863">Zinc-finger</keyword>
<dbReference type="InterPro" id="IPR003126">
    <property type="entry name" value="Znf_UBR"/>
</dbReference>
<feature type="domain" description="UBR-type" evidence="6">
    <location>
        <begin position="49"/>
        <end position="117"/>
    </location>
</feature>
<dbReference type="GO" id="GO:0005737">
    <property type="term" value="C:cytoplasm"/>
    <property type="evidence" value="ECO:0007669"/>
    <property type="project" value="TreeGrafter"/>
</dbReference>
<evidence type="ECO:0000256" key="2">
    <source>
        <dbReference type="ARBA" id="ARBA00022771"/>
    </source>
</evidence>
<organism evidence="7 8">
    <name type="scientific">Leucosporidium creatinivorum</name>
    <dbReference type="NCBI Taxonomy" id="106004"/>
    <lineage>
        <taxon>Eukaryota</taxon>
        <taxon>Fungi</taxon>
        <taxon>Dikarya</taxon>
        <taxon>Basidiomycota</taxon>
        <taxon>Pucciniomycotina</taxon>
        <taxon>Microbotryomycetes</taxon>
        <taxon>Leucosporidiales</taxon>
        <taxon>Leucosporidium</taxon>
    </lineage>
</organism>
<dbReference type="STRING" id="106004.A0A1Y2G409"/>
<dbReference type="InterPro" id="IPR013083">
    <property type="entry name" value="Znf_RING/FYVE/PHD"/>
</dbReference>
<keyword evidence="3" id="KW-0862">Zinc</keyword>
<dbReference type="CDD" id="cd15542">
    <property type="entry name" value="PHD_UBR7"/>
    <property type="match status" value="1"/>
</dbReference>
<name>A0A1Y2G409_9BASI</name>
<dbReference type="EMBL" id="MCGR01000001">
    <property type="protein sequence ID" value="ORY92683.1"/>
    <property type="molecule type" value="Genomic_DNA"/>
</dbReference>
<dbReference type="GO" id="GO:0061630">
    <property type="term" value="F:ubiquitin protein ligase activity"/>
    <property type="evidence" value="ECO:0007669"/>
    <property type="project" value="InterPro"/>
</dbReference>
<evidence type="ECO:0000313" key="7">
    <source>
        <dbReference type="EMBL" id="ORY92683.1"/>
    </source>
</evidence>
<dbReference type="AlphaFoldDB" id="A0A1Y2G409"/>
<feature type="zinc finger region" description="UBR-type" evidence="4">
    <location>
        <begin position="49"/>
        <end position="117"/>
    </location>
</feature>
<dbReference type="FunCoup" id="A0A1Y2G409">
    <property type="interactions" value="569"/>
</dbReference>
<dbReference type="SUPFAM" id="SSF57903">
    <property type="entry name" value="FYVE/PHD zinc finger"/>
    <property type="match status" value="1"/>
</dbReference>
<evidence type="ECO:0000256" key="3">
    <source>
        <dbReference type="ARBA" id="ARBA00022833"/>
    </source>
</evidence>
<dbReference type="SMART" id="SM00396">
    <property type="entry name" value="ZnF_UBR1"/>
    <property type="match status" value="1"/>
</dbReference>
<evidence type="ECO:0000256" key="4">
    <source>
        <dbReference type="PROSITE-ProRule" id="PRU00508"/>
    </source>
</evidence>
<dbReference type="InterPro" id="IPR047506">
    <property type="entry name" value="UBR7-like_UBR-box"/>
</dbReference>
<dbReference type="PROSITE" id="PS51157">
    <property type="entry name" value="ZF_UBR"/>
    <property type="match status" value="1"/>
</dbReference>
<reference evidence="7 8" key="1">
    <citation type="submission" date="2016-07" db="EMBL/GenBank/DDBJ databases">
        <title>Pervasive Adenine N6-methylation of Active Genes in Fungi.</title>
        <authorList>
            <consortium name="DOE Joint Genome Institute"/>
            <person name="Mondo S.J."/>
            <person name="Dannebaum R.O."/>
            <person name="Kuo R.C."/>
            <person name="Labutti K."/>
            <person name="Haridas S."/>
            <person name="Kuo A."/>
            <person name="Salamov A."/>
            <person name="Ahrendt S.R."/>
            <person name="Lipzen A."/>
            <person name="Sullivan W."/>
            <person name="Andreopoulos W.B."/>
            <person name="Clum A."/>
            <person name="Lindquist E."/>
            <person name="Daum C."/>
            <person name="Ramamoorthy G.K."/>
            <person name="Gryganskyi A."/>
            <person name="Culley D."/>
            <person name="Magnuson J.K."/>
            <person name="James T.Y."/>
            <person name="O'Malley M.A."/>
            <person name="Stajich J.E."/>
            <person name="Spatafora J.W."/>
            <person name="Visel A."/>
            <person name="Grigoriev I.V."/>
        </authorList>
    </citation>
    <scope>NUCLEOTIDE SEQUENCE [LARGE SCALE GENOMIC DNA]</scope>
    <source>
        <strain evidence="7 8">62-1032</strain>
    </source>
</reference>
<dbReference type="Proteomes" id="UP000193467">
    <property type="component" value="Unassembled WGS sequence"/>
</dbReference>
<evidence type="ECO:0000259" key="6">
    <source>
        <dbReference type="PROSITE" id="PS51157"/>
    </source>
</evidence>
<dbReference type="InterPro" id="IPR040204">
    <property type="entry name" value="UBR7"/>
</dbReference>
<accession>A0A1Y2G409</accession>
<dbReference type="InterPro" id="IPR011011">
    <property type="entry name" value="Znf_FYVE_PHD"/>
</dbReference>
<dbReference type="PANTHER" id="PTHR13513">
    <property type="entry name" value="E3 UBIQUITIN-PROTEIN LIGASE UBR7"/>
    <property type="match status" value="1"/>
</dbReference>
<evidence type="ECO:0000256" key="5">
    <source>
        <dbReference type="SAM" id="MobiDB-lite"/>
    </source>
</evidence>
<feature type="compositionally biased region" description="Basic and acidic residues" evidence="5">
    <location>
        <begin position="260"/>
        <end position="283"/>
    </location>
</feature>
<protein>
    <recommendedName>
        <fullName evidence="6">UBR-type domain-containing protein</fullName>
    </recommendedName>
</protein>
<evidence type="ECO:0000313" key="8">
    <source>
        <dbReference type="Proteomes" id="UP000193467"/>
    </source>
</evidence>
<dbReference type="PANTHER" id="PTHR13513:SF9">
    <property type="entry name" value="E3 UBIQUITIN-PROTEIN LIGASE UBR7-RELATED"/>
    <property type="match status" value="1"/>
</dbReference>
<keyword evidence="8" id="KW-1185">Reference proteome</keyword>
<dbReference type="Pfam" id="PF02207">
    <property type="entry name" value="zf-UBR"/>
    <property type="match status" value="1"/>
</dbReference>
<feature type="region of interest" description="Disordered" evidence="5">
    <location>
        <begin position="247"/>
        <end position="325"/>
    </location>
</feature>
<keyword evidence="1" id="KW-0479">Metal-binding</keyword>
<gene>
    <name evidence="7" type="ORF">BCR35DRAFT_298172</name>
</gene>
<feature type="compositionally biased region" description="Low complexity" evidence="5">
    <location>
        <begin position="286"/>
        <end position="325"/>
    </location>
</feature>
<dbReference type="OrthoDB" id="5795902at2759"/>
<feature type="compositionally biased region" description="Low complexity" evidence="5">
    <location>
        <begin position="247"/>
        <end position="259"/>
    </location>
</feature>
<dbReference type="InParanoid" id="A0A1Y2G409"/>
<dbReference type="Gene3D" id="3.30.40.10">
    <property type="entry name" value="Zinc/RING finger domain, C3HC4 (zinc finger)"/>
    <property type="match status" value="1"/>
</dbReference>